<dbReference type="OrthoDB" id="9793162at2"/>
<dbReference type="Proteomes" id="UP000322267">
    <property type="component" value="Unassembled WGS sequence"/>
</dbReference>
<name>A0A5D4NRK0_9BACI</name>
<dbReference type="PANTHER" id="PTHR12121:SF36">
    <property type="entry name" value="ENDONUCLEASE_EXONUCLEASE_PHOSPHATASE DOMAIN-CONTAINING PROTEIN"/>
    <property type="match status" value="1"/>
</dbReference>
<evidence type="ECO:0000259" key="1">
    <source>
        <dbReference type="Pfam" id="PF03372"/>
    </source>
</evidence>
<dbReference type="InterPro" id="IPR036691">
    <property type="entry name" value="Endo/exonu/phosph_ase_sf"/>
</dbReference>
<evidence type="ECO:0000313" key="3">
    <source>
        <dbReference type="Proteomes" id="UP000322267"/>
    </source>
</evidence>
<dbReference type="InterPro" id="IPR050410">
    <property type="entry name" value="CCR4/nocturin_mRNA_transcr"/>
</dbReference>
<comment type="caution">
    <text evidence="2">The sequence shown here is derived from an EMBL/GenBank/DDBJ whole genome shotgun (WGS) entry which is preliminary data.</text>
</comment>
<dbReference type="AlphaFoldDB" id="A0A5D4NRK0"/>
<dbReference type="InterPro" id="IPR005135">
    <property type="entry name" value="Endo/exonuclease/phosphatase"/>
</dbReference>
<sequence length="253" mass="28978">MRLATFNLWNNKDTWSIRKSLIIEEIINLKADIIALQEVPNQLELISIVKEAGIPNYSFMEYLDDTEGLAIISKFPLKSVRVHSELFNQCAMRVNVHIDGLILGITNVHLTWRSAAEREKEILEVVSLISEDTGTDYELLGGDFNSRPYFSSIYNYLTGETSINSCDTSWVDLGQSLNDPTLDFQKNNWLHTKDNLNTIRNPFRYDWILLKSCYPKKEPKIASHGLFANRGKGLNDIFASDHFGFFVDLCFSK</sequence>
<dbReference type="Gene3D" id="3.60.10.10">
    <property type="entry name" value="Endonuclease/exonuclease/phosphatase"/>
    <property type="match status" value="1"/>
</dbReference>
<dbReference type="PANTHER" id="PTHR12121">
    <property type="entry name" value="CARBON CATABOLITE REPRESSOR PROTEIN 4"/>
    <property type="match status" value="1"/>
</dbReference>
<reference evidence="2 3" key="1">
    <citation type="submission" date="2019-08" db="EMBL/GenBank/DDBJ databases">
        <title>Bacillus genomes from the desert of Cuatro Cienegas, Coahuila.</title>
        <authorList>
            <person name="Olmedo-Alvarez G."/>
        </authorList>
    </citation>
    <scope>NUCLEOTIDE SEQUENCE [LARGE SCALE GENOMIC DNA]</scope>
    <source>
        <strain evidence="2 3">CH34_1T</strain>
    </source>
</reference>
<organism evidence="2 3">
    <name type="scientific">Rossellomorea vietnamensis</name>
    <dbReference type="NCBI Taxonomy" id="218284"/>
    <lineage>
        <taxon>Bacteria</taxon>
        <taxon>Bacillati</taxon>
        <taxon>Bacillota</taxon>
        <taxon>Bacilli</taxon>
        <taxon>Bacillales</taxon>
        <taxon>Bacillaceae</taxon>
        <taxon>Rossellomorea</taxon>
    </lineage>
</organism>
<dbReference type="RefSeq" id="WP_148939600.1">
    <property type="nucleotide sequence ID" value="NZ_VTEI01000004.1"/>
</dbReference>
<dbReference type="SUPFAM" id="SSF56219">
    <property type="entry name" value="DNase I-like"/>
    <property type="match status" value="1"/>
</dbReference>
<gene>
    <name evidence="2" type="ORF">FZC78_10160</name>
</gene>
<protein>
    <recommendedName>
        <fullName evidence="1">Endonuclease/exonuclease/phosphatase domain-containing protein</fullName>
    </recommendedName>
</protein>
<evidence type="ECO:0000313" key="2">
    <source>
        <dbReference type="EMBL" id="TYS16985.1"/>
    </source>
</evidence>
<dbReference type="EMBL" id="VTEI01000004">
    <property type="protein sequence ID" value="TYS16985.1"/>
    <property type="molecule type" value="Genomic_DNA"/>
</dbReference>
<dbReference type="GO" id="GO:0000175">
    <property type="term" value="F:3'-5'-RNA exonuclease activity"/>
    <property type="evidence" value="ECO:0007669"/>
    <property type="project" value="TreeGrafter"/>
</dbReference>
<dbReference type="Pfam" id="PF03372">
    <property type="entry name" value="Exo_endo_phos"/>
    <property type="match status" value="1"/>
</dbReference>
<feature type="domain" description="Endonuclease/exonuclease/phosphatase" evidence="1">
    <location>
        <begin position="4"/>
        <end position="208"/>
    </location>
</feature>
<accession>A0A5D4NRK0</accession>
<proteinExistence type="predicted"/>